<feature type="domain" description="ABC transmembrane type-1" evidence="8">
    <location>
        <begin position="108"/>
        <end position="294"/>
    </location>
</feature>
<dbReference type="PROSITE" id="PS50928">
    <property type="entry name" value="ABC_TM1"/>
    <property type="match status" value="2"/>
</dbReference>
<feature type="transmembrane region" description="Helical" evidence="7">
    <location>
        <begin position="275"/>
        <end position="294"/>
    </location>
</feature>
<evidence type="ECO:0000256" key="1">
    <source>
        <dbReference type="ARBA" id="ARBA00004651"/>
    </source>
</evidence>
<organism evidence="9">
    <name type="scientific">Metamycoplasma salivarium</name>
    <name type="common">Mycoplasma salivarium</name>
    <dbReference type="NCBI Taxonomy" id="2124"/>
    <lineage>
        <taxon>Bacteria</taxon>
        <taxon>Bacillati</taxon>
        <taxon>Mycoplasmatota</taxon>
        <taxon>Mycoplasmoidales</taxon>
        <taxon>Metamycoplasmataceae</taxon>
        <taxon>Metamycoplasma</taxon>
    </lineage>
</organism>
<comment type="similarity">
    <text evidence="7">Belongs to the binding-protein-dependent transport system permease family.</text>
</comment>
<comment type="subcellular location">
    <subcellularLocation>
        <location evidence="1 7">Cell membrane</location>
        <topology evidence="1 7">Multi-pass membrane protein</topology>
    </subcellularLocation>
</comment>
<dbReference type="InterPro" id="IPR000515">
    <property type="entry name" value="MetI-like"/>
</dbReference>
<accession>A0A448ZYN1</accession>
<dbReference type="PANTHER" id="PTHR30043:SF1">
    <property type="entry name" value="ABC TRANSPORT SYSTEM PERMEASE PROTEIN P69"/>
    <property type="match status" value="1"/>
</dbReference>
<feature type="transmembrane region" description="Helical" evidence="7">
    <location>
        <begin position="329"/>
        <end position="350"/>
    </location>
</feature>
<keyword evidence="5 7" id="KW-1133">Transmembrane helix</keyword>
<feature type="transmembrane region" description="Helical" evidence="7">
    <location>
        <begin position="555"/>
        <end position="576"/>
    </location>
</feature>
<feature type="transmembrane region" description="Helical" evidence="7">
    <location>
        <begin position="392"/>
        <end position="415"/>
    </location>
</feature>
<keyword evidence="6 7" id="KW-0472">Membrane</keyword>
<keyword evidence="4 7" id="KW-0812">Transmembrane</keyword>
<gene>
    <name evidence="9" type="primary">phnE_2</name>
    <name evidence="9" type="ORF">NCTC10113_01252</name>
</gene>
<evidence type="ECO:0000256" key="7">
    <source>
        <dbReference type="RuleBase" id="RU363032"/>
    </source>
</evidence>
<feature type="transmembrane region" description="Helical" evidence="7">
    <location>
        <begin position="44"/>
        <end position="64"/>
    </location>
</feature>
<dbReference type="RefSeq" id="WP_024544245.1">
    <property type="nucleotide sequence ID" value="NZ_LR214938.2"/>
</dbReference>
<keyword evidence="2 7" id="KW-0813">Transport</keyword>
<evidence type="ECO:0000259" key="8">
    <source>
        <dbReference type="PROSITE" id="PS50928"/>
    </source>
</evidence>
<feature type="transmembrane region" description="Helical" evidence="7">
    <location>
        <begin position="233"/>
        <end position="255"/>
    </location>
</feature>
<evidence type="ECO:0000256" key="2">
    <source>
        <dbReference type="ARBA" id="ARBA00022448"/>
    </source>
</evidence>
<feature type="transmembrane region" description="Helical" evidence="7">
    <location>
        <begin position="153"/>
        <end position="170"/>
    </location>
</feature>
<dbReference type="CDD" id="cd06261">
    <property type="entry name" value="TM_PBP2"/>
    <property type="match status" value="1"/>
</dbReference>
<dbReference type="PANTHER" id="PTHR30043">
    <property type="entry name" value="PHOSPHONATES TRANSPORT SYSTEM PERMEASE PROTEIN"/>
    <property type="match status" value="1"/>
</dbReference>
<dbReference type="GO" id="GO:0055085">
    <property type="term" value="P:transmembrane transport"/>
    <property type="evidence" value="ECO:0007669"/>
    <property type="project" value="InterPro"/>
</dbReference>
<keyword evidence="9" id="KW-0614">Plasmid</keyword>
<dbReference type="SUPFAM" id="SSF161098">
    <property type="entry name" value="MetI-like"/>
    <property type="match status" value="2"/>
</dbReference>
<protein>
    <submittedName>
        <fullName evidence="9">Phosphate-import permease protein phnE</fullName>
    </submittedName>
</protein>
<evidence type="ECO:0000256" key="3">
    <source>
        <dbReference type="ARBA" id="ARBA00022475"/>
    </source>
</evidence>
<dbReference type="AlphaFoldDB" id="A0A448ZYN1"/>
<feature type="transmembrane region" description="Helical" evidence="7">
    <location>
        <begin position="427"/>
        <end position="449"/>
    </location>
</feature>
<feature type="transmembrane region" description="Helical" evidence="7">
    <location>
        <begin position="516"/>
        <end position="535"/>
    </location>
</feature>
<keyword evidence="3" id="KW-1003">Cell membrane</keyword>
<evidence type="ECO:0000313" key="9">
    <source>
        <dbReference type="EMBL" id="VEU56348.1"/>
    </source>
</evidence>
<feature type="transmembrane region" description="Helical" evidence="7">
    <location>
        <begin position="176"/>
        <end position="193"/>
    </location>
</feature>
<reference evidence="9" key="1">
    <citation type="submission" date="2019-01" db="EMBL/GenBank/DDBJ databases">
        <authorList>
            <consortium name="Pathogen Informatics"/>
        </authorList>
    </citation>
    <scope>NUCLEOTIDE SEQUENCE [LARGE SCALE GENOMIC DNA]</scope>
    <source>
        <strain evidence="9">NCTC10113</strain>
    </source>
</reference>
<dbReference type="EMBL" id="LR214939">
    <property type="protein sequence ID" value="VEU56348.1"/>
    <property type="molecule type" value="Genomic_DNA"/>
</dbReference>
<evidence type="ECO:0000256" key="4">
    <source>
        <dbReference type="ARBA" id="ARBA00022692"/>
    </source>
</evidence>
<sequence>MQNNIVKKQSISISSTYFFQKIKNYFSPKFTDINGQKVIKKFPWLALFSWIFVPLAIILLIIAIKPDFQLSRYFWKSLSHFFDTKVNAHIGSAIRTPLDTFILSLQLLWKTIAFSILGTILGILISIPIALLSSKNFIKSPLIYGPFRAIMSIIRAIPPVVFAYIFFLLLSKELSATISIALFVSTLMTKWLYEDLDTYDVKSYYGVQAIGNGKFVAFKNSIFPYLTKRIFSYGFYSFEMVVRFAAILGIVGISTIGELLQDYSDSQNTFSHMSIVIWVLIAFMIMLELINFLVRKYFLEKTPKHPKIDDKLPYNEQLKQLKKQKPKTYIWKISLAIVIIALIIAASFQVDWSLANSIKLSQFKIGIKNLFHPDWSIFNNPGTNPIILGFDALWLAIASSILGLGLALVIGLFASKNIMGIWTALPFKFIIIIFRAIPPFTFAALFLLLSKDSRIFAGTLALGFHSVGMLGKLINESIEKIPNKVFQSLDSLGCSWWQKIKLGVFKQIMPQALSNFLYRIEINFKTTVVLGVVGASDFGYQISIYSADFSNWNRLAPYLLFTIVILLIIEQISNLLRKKLMTGYWLSQDNWIKRQINKRRYIKALAISRVRKIPFVYERKWATYVICESSYYKLSVLRYFKENKDDNLSYYKYLMLKDETKQYNKNVGNEIKLISKDVKTIASQAYKETYKNSAQVINKAFFIQRMKIARRSMRKAVSKYFEGYATN</sequence>
<feature type="transmembrane region" description="Helical" evidence="7">
    <location>
        <begin position="455"/>
        <end position="474"/>
    </location>
</feature>
<feature type="domain" description="ABC transmembrane type-1" evidence="8">
    <location>
        <begin position="389"/>
        <end position="573"/>
    </location>
</feature>
<dbReference type="GO" id="GO:0005886">
    <property type="term" value="C:plasma membrane"/>
    <property type="evidence" value="ECO:0007669"/>
    <property type="project" value="UniProtKB-SubCell"/>
</dbReference>
<dbReference type="InterPro" id="IPR035906">
    <property type="entry name" value="MetI-like_sf"/>
</dbReference>
<evidence type="ECO:0000256" key="5">
    <source>
        <dbReference type="ARBA" id="ARBA00022989"/>
    </source>
</evidence>
<geneLocation type="plasmid" evidence="9">
    <name>2</name>
</geneLocation>
<evidence type="ECO:0000256" key="6">
    <source>
        <dbReference type="ARBA" id="ARBA00023136"/>
    </source>
</evidence>
<name>A0A448ZYN1_METSV</name>
<proteinExistence type="inferred from homology"/>
<feature type="transmembrane region" description="Helical" evidence="7">
    <location>
        <begin position="107"/>
        <end position="132"/>
    </location>
</feature>
<dbReference type="Gene3D" id="1.10.3720.10">
    <property type="entry name" value="MetI-like"/>
    <property type="match status" value="2"/>
</dbReference>
<dbReference type="Pfam" id="PF00528">
    <property type="entry name" value="BPD_transp_1"/>
    <property type="match status" value="1"/>
</dbReference>